<name>A0A0R1K1V4_9LACO</name>
<dbReference type="Proteomes" id="UP000051804">
    <property type="component" value="Unassembled WGS sequence"/>
</dbReference>
<protein>
    <recommendedName>
        <fullName evidence="1">SHOCT domain-containing protein</fullName>
    </recommendedName>
</protein>
<keyword evidence="3" id="KW-1185">Reference proteome</keyword>
<dbReference type="EMBL" id="AZDJ01000001">
    <property type="protein sequence ID" value="KRK74146.1"/>
    <property type="molecule type" value="Genomic_DNA"/>
</dbReference>
<gene>
    <name evidence="2" type="ORF">FD02_GL000741</name>
</gene>
<dbReference type="AlphaFoldDB" id="A0A0R1K1V4"/>
<evidence type="ECO:0000313" key="2">
    <source>
        <dbReference type="EMBL" id="KRK74146.1"/>
    </source>
</evidence>
<organism evidence="2 3">
    <name type="scientific">Lacticaseibacillus nasuensis JCM 17158</name>
    <dbReference type="NCBI Taxonomy" id="1291734"/>
    <lineage>
        <taxon>Bacteria</taxon>
        <taxon>Bacillati</taxon>
        <taxon>Bacillota</taxon>
        <taxon>Bacilli</taxon>
        <taxon>Lactobacillales</taxon>
        <taxon>Lactobacillaceae</taxon>
        <taxon>Lacticaseibacillus</taxon>
    </lineage>
</organism>
<accession>A0A0R1K1V4</accession>
<evidence type="ECO:0000259" key="1">
    <source>
        <dbReference type="Pfam" id="PF09851"/>
    </source>
</evidence>
<dbReference type="PATRIC" id="fig|1291734.4.peg.767"/>
<comment type="caution">
    <text evidence="2">The sequence shown here is derived from an EMBL/GenBank/DDBJ whole genome shotgun (WGS) entry which is preliminary data.</text>
</comment>
<evidence type="ECO:0000313" key="3">
    <source>
        <dbReference type="Proteomes" id="UP000051804"/>
    </source>
</evidence>
<reference evidence="2 3" key="1">
    <citation type="journal article" date="2015" name="Genome Announc.">
        <title>Expanding the biotechnology potential of lactobacilli through comparative genomics of 213 strains and associated genera.</title>
        <authorList>
            <person name="Sun Z."/>
            <person name="Harris H.M."/>
            <person name="McCann A."/>
            <person name="Guo C."/>
            <person name="Argimon S."/>
            <person name="Zhang W."/>
            <person name="Yang X."/>
            <person name="Jeffery I.B."/>
            <person name="Cooney J.C."/>
            <person name="Kagawa T.F."/>
            <person name="Liu W."/>
            <person name="Song Y."/>
            <person name="Salvetti E."/>
            <person name="Wrobel A."/>
            <person name="Rasinkangas P."/>
            <person name="Parkhill J."/>
            <person name="Rea M.C."/>
            <person name="O'Sullivan O."/>
            <person name="Ritari J."/>
            <person name="Douillard F.P."/>
            <person name="Paul Ross R."/>
            <person name="Yang R."/>
            <person name="Briner A.E."/>
            <person name="Felis G.E."/>
            <person name="de Vos W.M."/>
            <person name="Barrangou R."/>
            <person name="Klaenhammer T.R."/>
            <person name="Caufield P.W."/>
            <person name="Cui Y."/>
            <person name="Zhang H."/>
            <person name="O'Toole P.W."/>
        </authorList>
    </citation>
    <scope>NUCLEOTIDE SEQUENCE [LARGE SCALE GENOMIC DNA]</scope>
    <source>
        <strain evidence="2 3">JCM 17158</strain>
    </source>
</reference>
<proteinExistence type="predicted"/>
<dbReference type="Pfam" id="PF09851">
    <property type="entry name" value="SHOCT"/>
    <property type="match status" value="1"/>
</dbReference>
<feature type="domain" description="SHOCT" evidence="1">
    <location>
        <begin position="39"/>
        <end position="66"/>
    </location>
</feature>
<sequence>MFAGKKTLDDMIELQQIVEEKIKEAHQPYGVVKQTSDLDELKKLKDLLDAGAVTQEEFDAKKKQILGL</sequence>
<dbReference type="InterPro" id="IPR018649">
    <property type="entry name" value="SHOCT"/>
</dbReference>